<dbReference type="AlphaFoldDB" id="A0AAW4FRU2"/>
<proteinExistence type="predicted"/>
<evidence type="ECO:0000313" key="2">
    <source>
        <dbReference type="Proteomes" id="UP000744980"/>
    </source>
</evidence>
<accession>A0AAW4FRU2</accession>
<organism evidence="1 2">
    <name type="scientific">Ensifer canadensis</name>
    <dbReference type="NCBI Taxonomy" id="555315"/>
    <lineage>
        <taxon>Bacteria</taxon>
        <taxon>Pseudomonadati</taxon>
        <taxon>Pseudomonadota</taxon>
        <taxon>Alphaproteobacteria</taxon>
        <taxon>Hyphomicrobiales</taxon>
        <taxon>Rhizobiaceae</taxon>
        <taxon>Sinorhizobium/Ensifer group</taxon>
        <taxon>Ensifer</taxon>
    </lineage>
</organism>
<comment type="caution">
    <text evidence="1">The sequence shown here is derived from an EMBL/GenBank/DDBJ whole genome shotgun (WGS) entry which is preliminary data.</text>
</comment>
<dbReference type="EMBL" id="WXFA01000020">
    <property type="protein sequence ID" value="MBM3093998.1"/>
    <property type="molecule type" value="Genomic_DNA"/>
</dbReference>
<sequence>MSSDHLLNPDQSQGRSPAERILLALKLHGPQTAAALGKRLSISGEAARQQLVRLAEEGLVNSWSEARGVGRPSQFWGLTASGHAEFPDTHAELTVQLLRTIRQTLGDAAVDRVIAAREEETRTGYRAALDGAISLRDRVEKLVRLRTAEGYMAGYEETGDGTFLFVENHCPICAAAASCQGFCRAEINIFRDILGRDVAVERTEHILAGARRCAYVIAPAQSRAVHGERSGA</sequence>
<evidence type="ECO:0000313" key="1">
    <source>
        <dbReference type="EMBL" id="MBM3093998.1"/>
    </source>
</evidence>
<protein>
    <submittedName>
        <fullName evidence="1">MarR family transcriptional regulator</fullName>
    </submittedName>
</protein>
<dbReference type="Proteomes" id="UP000744980">
    <property type="component" value="Unassembled WGS sequence"/>
</dbReference>
<reference evidence="1 2" key="1">
    <citation type="submission" date="2020-01" db="EMBL/GenBank/DDBJ databases">
        <title>Draft genome assembly of Ensifer adhaerens T173.</title>
        <authorList>
            <person name="Craig J.E."/>
            <person name="Stinchcombe J.R."/>
        </authorList>
    </citation>
    <scope>NUCLEOTIDE SEQUENCE [LARGE SCALE GENOMIC DNA]</scope>
    <source>
        <strain evidence="1 2">T173</strain>
    </source>
</reference>
<dbReference type="Gene3D" id="1.10.10.10">
    <property type="entry name" value="Winged helix-like DNA-binding domain superfamily/Winged helix DNA-binding domain"/>
    <property type="match status" value="1"/>
</dbReference>
<dbReference type="InterPro" id="IPR036390">
    <property type="entry name" value="WH_DNA-bd_sf"/>
</dbReference>
<keyword evidence="2" id="KW-1185">Reference proteome</keyword>
<gene>
    <name evidence="1" type="ORF">GFB56_24910</name>
</gene>
<name>A0AAW4FRU2_9HYPH</name>
<dbReference type="SUPFAM" id="SSF46785">
    <property type="entry name" value="Winged helix' DNA-binding domain"/>
    <property type="match status" value="1"/>
</dbReference>
<dbReference type="RefSeq" id="WP_025429126.1">
    <property type="nucleotide sequence ID" value="NZ_CP083371.1"/>
</dbReference>
<dbReference type="InterPro" id="IPR036388">
    <property type="entry name" value="WH-like_DNA-bd_sf"/>
</dbReference>